<feature type="region of interest" description="Disordered" evidence="5">
    <location>
        <begin position="93"/>
        <end position="119"/>
    </location>
</feature>
<keyword evidence="2 4" id="KW-0863">Zinc-finger</keyword>
<evidence type="ECO:0000313" key="7">
    <source>
        <dbReference type="WBParaSite" id="MCU_006494-RA"/>
    </source>
</evidence>
<dbReference type="InterPro" id="IPR013083">
    <property type="entry name" value="Znf_RING/FYVE/PHD"/>
</dbReference>
<evidence type="ECO:0000256" key="1">
    <source>
        <dbReference type="ARBA" id="ARBA00022723"/>
    </source>
</evidence>
<dbReference type="SMART" id="SM00184">
    <property type="entry name" value="RING"/>
    <property type="match status" value="1"/>
</dbReference>
<evidence type="ECO:0000256" key="4">
    <source>
        <dbReference type="PROSITE-ProRule" id="PRU00175"/>
    </source>
</evidence>
<dbReference type="GO" id="GO:0008270">
    <property type="term" value="F:zinc ion binding"/>
    <property type="evidence" value="ECO:0007669"/>
    <property type="project" value="UniProtKB-KW"/>
</dbReference>
<evidence type="ECO:0000259" key="6">
    <source>
        <dbReference type="PROSITE" id="PS50089"/>
    </source>
</evidence>
<keyword evidence="3" id="KW-0862">Zinc</keyword>
<evidence type="ECO:0000256" key="3">
    <source>
        <dbReference type="ARBA" id="ARBA00022833"/>
    </source>
</evidence>
<organism evidence="7">
    <name type="scientific">Mesocestoides corti</name>
    <name type="common">Flatworm</name>
    <dbReference type="NCBI Taxonomy" id="53468"/>
    <lineage>
        <taxon>Eukaryota</taxon>
        <taxon>Metazoa</taxon>
        <taxon>Spiralia</taxon>
        <taxon>Lophotrochozoa</taxon>
        <taxon>Platyhelminthes</taxon>
        <taxon>Cestoda</taxon>
        <taxon>Eucestoda</taxon>
        <taxon>Cyclophyllidea</taxon>
        <taxon>Mesocestoididae</taxon>
        <taxon>Mesocestoides</taxon>
    </lineage>
</organism>
<dbReference type="WBParaSite" id="MCU_006494-RA">
    <property type="protein sequence ID" value="MCU_006494-RA"/>
    <property type="gene ID" value="MCU_006494"/>
</dbReference>
<dbReference type="SUPFAM" id="SSF57850">
    <property type="entry name" value="RING/U-box"/>
    <property type="match status" value="1"/>
</dbReference>
<dbReference type="PROSITE" id="PS00518">
    <property type="entry name" value="ZF_RING_1"/>
    <property type="match status" value="1"/>
</dbReference>
<keyword evidence="1" id="KW-0479">Metal-binding</keyword>
<dbReference type="Pfam" id="PF00097">
    <property type="entry name" value="zf-C3HC4"/>
    <property type="match status" value="1"/>
</dbReference>
<dbReference type="InterPro" id="IPR001841">
    <property type="entry name" value="Znf_RING"/>
</dbReference>
<reference evidence="7" key="1">
    <citation type="submission" date="2019-11" db="UniProtKB">
        <authorList>
            <consortium name="WormBaseParasite"/>
        </authorList>
    </citation>
    <scope>IDENTIFICATION</scope>
</reference>
<dbReference type="AlphaFoldDB" id="A0A5K3FBH6"/>
<proteinExistence type="predicted"/>
<dbReference type="InterPro" id="IPR017907">
    <property type="entry name" value="Znf_RING_CS"/>
</dbReference>
<accession>A0A5K3FBH6</accession>
<evidence type="ECO:0000256" key="5">
    <source>
        <dbReference type="SAM" id="MobiDB-lite"/>
    </source>
</evidence>
<sequence length="149" mass="16981">MASSRGYDICSICLSRPRNPFILSNCRHYFCGSCLQDLIALNDNLSCPNCRASFYEEEIRPVVIPALYTRYCMDMECPPHSDCKKLHVDSFITKKPQTTPDPPPEEVPRPTTPETWKPPPDATFCFDVFCPGGKEARCGKTHEEDFNFH</sequence>
<dbReference type="Gene3D" id="3.30.40.10">
    <property type="entry name" value="Zinc/RING finger domain, C3HC4 (zinc finger)"/>
    <property type="match status" value="1"/>
</dbReference>
<dbReference type="PROSITE" id="PS50089">
    <property type="entry name" value="ZF_RING_2"/>
    <property type="match status" value="1"/>
</dbReference>
<name>A0A5K3FBH6_MESCO</name>
<protein>
    <submittedName>
        <fullName evidence="7">RING-type domain-containing protein</fullName>
    </submittedName>
</protein>
<evidence type="ECO:0000256" key="2">
    <source>
        <dbReference type="ARBA" id="ARBA00022771"/>
    </source>
</evidence>
<dbReference type="InterPro" id="IPR018957">
    <property type="entry name" value="Znf_C3HC4_RING-type"/>
</dbReference>
<feature type="domain" description="RING-type" evidence="6">
    <location>
        <begin position="10"/>
        <end position="51"/>
    </location>
</feature>